<keyword evidence="2" id="KW-0812">Transmembrane</keyword>
<feature type="transmembrane region" description="Helical" evidence="2">
    <location>
        <begin position="170"/>
        <end position="192"/>
    </location>
</feature>
<feature type="region of interest" description="Disordered" evidence="1">
    <location>
        <begin position="113"/>
        <end position="149"/>
    </location>
</feature>
<name>A0A446BD69_9PEZI</name>
<evidence type="ECO:0000256" key="1">
    <source>
        <dbReference type="SAM" id="MobiDB-lite"/>
    </source>
</evidence>
<dbReference type="InterPro" id="IPR037119">
    <property type="entry name" value="Haem_oxidase_HugZ-like_sf"/>
</dbReference>
<evidence type="ECO:0000313" key="5">
    <source>
        <dbReference type="Proteomes" id="UP000289323"/>
    </source>
</evidence>
<sequence length="285" mass="30723">MPDHIPPAEKARTIAHMNKDHRADMRAILAYFPAVPPVPSPFPYDNQTKPGDEASDTDTDPLMTDISLTSFTLTLPPRAGGTSHVVAFDPPLASWAERRARLVEMTRVARAAAGGGSPSSASSSSPHGLVVGGGDSAAGTTADGGGVAGEQRGTAVRVTSYVPPRVPYDVAVFGGVVFYFACFALVQAGYFADGGVLAREVVRFFPGGAAGFRWLVRAIFVPVLGIHLTETWWLERSRLRAHGVRRGSGVWWLWVGSVFFEGVMAFKRFDLLVARLRREQTRKGQ</sequence>
<organism evidence="4 5">
    <name type="scientific">Thermothielavioides terrestris</name>
    <dbReference type="NCBI Taxonomy" id="2587410"/>
    <lineage>
        <taxon>Eukaryota</taxon>
        <taxon>Fungi</taxon>
        <taxon>Dikarya</taxon>
        <taxon>Ascomycota</taxon>
        <taxon>Pezizomycotina</taxon>
        <taxon>Sordariomycetes</taxon>
        <taxon>Sordariomycetidae</taxon>
        <taxon>Sordariales</taxon>
        <taxon>Chaetomiaceae</taxon>
        <taxon>Thermothielavioides</taxon>
    </lineage>
</organism>
<feature type="domain" description="DUF2470" evidence="3">
    <location>
        <begin position="10"/>
        <end position="105"/>
    </location>
</feature>
<accession>A0A446BD69</accession>
<dbReference type="EMBL" id="OUUZ01000004">
    <property type="protein sequence ID" value="SPQ20466.1"/>
    <property type="molecule type" value="Genomic_DNA"/>
</dbReference>
<reference evidence="4 5" key="1">
    <citation type="submission" date="2018-04" db="EMBL/GenBank/DDBJ databases">
        <authorList>
            <person name="Huttner S."/>
            <person name="Dainat J."/>
        </authorList>
    </citation>
    <scope>NUCLEOTIDE SEQUENCE [LARGE SCALE GENOMIC DNA]</scope>
</reference>
<dbReference type="Proteomes" id="UP000289323">
    <property type="component" value="Unassembled WGS sequence"/>
</dbReference>
<feature type="transmembrane region" description="Helical" evidence="2">
    <location>
        <begin position="249"/>
        <end position="269"/>
    </location>
</feature>
<dbReference type="PANTHER" id="PTHR37783:SF1">
    <property type="entry name" value="MEMBRANE PROTEIN, PUTATIVE (AFU_ORTHOLOGUE AFUA_1G04315)-RELATED"/>
    <property type="match status" value="1"/>
</dbReference>
<dbReference type="PANTHER" id="PTHR37783">
    <property type="entry name" value="MEMBRANE PROTEIN, PUTATIVE (AFU_ORTHOLOGUE AFUA_1G04315)-RELATED"/>
    <property type="match status" value="1"/>
</dbReference>
<keyword evidence="2" id="KW-0472">Membrane</keyword>
<evidence type="ECO:0000259" key="3">
    <source>
        <dbReference type="Pfam" id="PF10615"/>
    </source>
</evidence>
<keyword evidence="2" id="KW-1133">Transmembrane helix</keyword>
<proteinExistence type="predicted"/>
<dbReference type="Pfam" id="PF10615">
    <property type="entry name" value="DUF2470"/>
    <property type="match status" value="1"/>
</dbReference>
<feature type="compositionally biased region" description="Gly residues" evidence="1">
    <location>
        <begin position="130"/>
        <end position="148"/>
    </location>
</feature>
<gene>
    <name evidence="4" type="ORF">TT172_LOCUS2885</name>
</gene>
<feature type="region of interest" description="Disordered" evidence="1">
    <location>
        <begin position="39"/>
        <end position="61"/>
    </location>
</feature>
<dbReference type="InterPro" id="IPR019595">
    <property type="entry name" value="DUF2470"/>
</dbReference>
<evidence type="ECO:0000313" key="4">
    <source>
        <dbReference type="EMBL" id="SPQ20466.1"/>
    </source>
</evidence>
<dbReference type="Gene3D" id="3.20.180.10">
    <property type="entry name" value="PNP-oxidase-like"/>
    <property type="match status" value="1"/>
</dbReference>
<dbReference type="AlphaFoldDB" id="A0A446BD69"/>
<evidence type="ECO:0000256" key="2">
    <source>
        <dbReference type="SAM" id="Phobius"/>
    </source>
</evidence>
<protein>
    <submittedName>
        <fullName evidence="4">4f844ce1-5000-4514-b7e3-8d8996aabfc2</fullName>
    </submittedName>
</protein>
<feature type="transmembrane region" description="Helical" evidence="2">
    <location>
        <begin position="204"/>
        <end position="229"/>
    </location>
</feature>